<dbReference type="InterPro" id="IPR044992">
    <property type="entry name" value="ChyE-like"/>
</dbReference>
<dbReference type="Gene3D" id="3.40.50.880">
    <property type="match status" value="1"/>
</dbReference>
<dbReference type="CDD" id="cd01741">
    <property type="entry name" value="GATase1_1"/>
    <property type="match status" value="1"/>
</dbReference>
<dbReference type="GO" id="GO:0005829">
    <property type="term" value="C:cytosol"/>
    <property type="evidence" value="ECO:0007669"/>
    <property type="project" value="TreeGrafter"/>
</dbReference>
<dbReference type="EMBL" id="PUFI01000002">
    <property type="protein sequence ID" value="TDG70082.1"/>
    <property type="molecule type" value="Genomic_DNA"/>
</dbReference>
<comment type="caution">
    <text evidence="2">The sequence shown here is derived from an EMBL/GenBank/DDBJ whole genome shotgun (WGS) entry which is preliminary data.</text>
</comment>
<gene>
    <name evidence="2" type="ORF">C5L23_001606</name>
</gene>
<dbReference type="InterPro" id="IPR017926">
    <property type="entry name" value="GATASE"/>
</dbReference>
<evidence type="ECO:0000313" key="2">
    <source>
        <dbReference type="EMBL" id="TDG70082.1"/>
    </source>
</evidence>
<reference evidence="2 3" key="1">
    <citation type="journal article" date="2019" name="Appl. Microbiol. Biotechnol.">
        <title>Uncovering carbohydrate metabolism through a genotype-phenotype association study of 56 lactic acid bacteria genomes.</title>
        <authorList>
            <person name="Buron-Moles G."/>
            <person name="Chailyan A."/>
            <person name="Dolejs I."/>
            <person name="Forster J."/>
            <person name="Miks M.H."/>
        </authorList>
    </citation>
    <scope>NUCLEOTIDE SEQUENCE [LARGE SCALE GENOMIC DNA]</scope>
    <source>
        <strain evidence="2 3">ATCC 700006</strain>
    </source>
</reference>
<organism evidence="2 3">
    <name type="scientific">Leuconostoc fallax</name>
    <dbReference type="NCBI Taxonomy" id="1251"/>
    <lineage>
        <taxon>Bacteria</taxon>
        <taxon>Bacillati</taxon>
        <taxon>Bacillota</taxon>
        <taxon>Bacilli</taxon>
        <taxon>Lactobacillales</taxon>
        <taxon>Lactobacillaceae</taxon>
        <taxon>Leuconostoc</taxon>
    </lineage>
</organism>
<dbReference type="Proteomes" id="UP000295681">
    <property type="component" value="Unassembled WGS sequence"/>
</dbReference>
<dbReference type="SUPFAM" id="SSF52317">
    <property type="entry name" value="Class I glutamine amidotransferase-like"/>
    <property type="match status" value="1"/>
</dbReference>
<dbReference type="PROSITE" id="PS51273">
    <property type="entry name" value="GATASE_TYPE_1"/>
    <property type="match status" value="1"/>
</dbReference>
<evidence type="ECO:0000313" key="3">
    <source>
        <dbReference type="Proteomes" id="UP000295681"/>
    </source>
</evidence>
<proteinExistence type="predicted"/>
<dbReference type="PANTHER" id="PTHR42695:SF5">
    <property type="entry name" value="GLUTAMINE AMIDOTRANSFERASE YLR126C-RELATED"/>
    <property type="match status" value="1"/>
</dbReference>
<accession>A0A4R5NBR0</accession>
<dbReference type="STRING" id="907931.GCA_000165675_01858"/>
<sequence length="224" mass="25023">MKISIIQHVAFEKPGLIAEWAQFHQHDVNIIEIFKQQKLPRIQDFDLLIVLGGPMSADDDISWLFEERRLIKEVVDQNKPMLGICLGAQQLAKAYGGRIVATPKEVGWASVTSSAAIQPLFSEAVHCTALHWHGEGFTLPEGAQRLFTSDLWENQGFMLKNAIGLQFHLETTLETLQNIIKNDAAFVENSKLEQSVADILATTPSAINKKILFQILDYLSQVAS</sequence>
<dbReference type="PANTHER" id="PTHR42695">
    <property type="entry name" value="GLUTAMINE AMIDOTRANSFERASE YLR126C-RELATED"/>
    <property type="match status" value="1"/>
</dbReference>
<dbReference type="FunFam" id="3.40.50.880:FF:000033">
    <property type="entry name" value="Glutamine amidotransferase class-I"/>
    <property type="match status" value="1"/>
</dbReference>
<keyword evidence="3" id="KW-1185">Reference proteome</keyword>
<feature type="domain" description="Glutamine amidotransferase" evidence="1">
    <location>
        <begin position="38"/>
        <end position="182"/>
    </location>
</feature>
<dbReference type="RefSeq" id="WP_133264121.1">
    <property type="nucleotide sequence ID" value="NZ_JAGYGP010000003.1"/>
</dbReference>
<dbReference type="Pfam" id="PF00117">
    <property type="entry name" value="GATase"/>
    <property type="match status" value="1"/>
</dbReference>
<protein>
    <recommendedName>
        <fullName evidence="1">Glutamine amidotransferase domain-containing protein</fullName>
    </recommendedName>
</protein>
<dbReference type="AlphaFoldDB" id="A0A4R5NBR0"/>
<name>A0A4R5NBR0_9LACO</name>
<dbReference type="InterPro" id="IPR029062">
    <property type="entry name" value="Class_I_gatase-like"/>
</dbReference>
<evidence type="ECO:0000259" key="1">
    <source>
        <dbReference type="Pfam" id="PF00117"/>
    </source>
</evidence>